<comment type="cofactor">
    <cofactor evidence="8">
        <name>Mg(2+)</name>
        <dbReference type="ChEBI" id="CHEBI:18420"/>
    </cofactor>
</comment>
<evidence type="ECO:0000256" key="7">
    <source>
        <dbReference type="ARBA" id="ARBA00023150"/>
    </source>
</evidence>
<dbReference type="GO" id="GO:0061603">
    <property type="term" value="F:molybdenum cofactor guanylyltransferase activity"/>
    <property type="evidence" value="ECO:0007669"/>
    <property type="project" value="UniProtKB-EC"/>
</dbReference>
<dbReference type="Gene3D" id="3.90.550.10">
    <property type="entry name" value="Spore Coat Polysaccharide Biosynthesis Protein SpsA, Chain A"/>
    <property type="match status" value="1"/>
</dbReference>
<keyword evidence="6 8" id="KW-0342">GTP-binding</keyword>
<keyword evidence="10" id="KW-0548">Nucleotidyltransferase</keyword>
<feature type="binding site" evidence="8">
    <location>
        <position position="24"/>
    </location>
    <ligand>
        <name>GTP</name>
        <dbReference type="ChEBI" id="CHEBI:37565"/>
    </ligand>
</feature>
<reference evidence="10 11" key="1">
    <citation type="submission" date="2019-12" db="EMBL/GenBank/DDBJ databases">
        <title>Shinella kummerowiae sp. nov., a symbiotic bacterium isolated from root nodules of the herbal legume Kummerowia stipulacea.</title>
        <authorList>
            <person name="Gao J."/>
        </authorList>
    </citation>
    <scope>NUCLEOTIDE SEQUENCE [LARGE SCALE GENOMIC DNA]</scope>
    <source>
        <strain evidence="10 11">CCBAU 25048</strain>
    </source>
</reference>
<feature type="binding site" evidence="8">
    <location>
        <position position="70"/>
    </location>
    <ligand>
        <name>GTP</name>
        <dbReference type="ChEBI" id="CHEBI:37565"/>
    </ligand>
</feature>
<feature type="domain" description="MobA-like NTP transferase" evidence="9">
    <location>
        <begin position="9"/>
        <end position="170"/>
    </location>
</feature>
<keyword evidence="1 8" id="KW-0963">Cytoplasm</keyword>
<evidence type="ECO:0000256" key="4">
    <source>
        <dbReference type="ARBA" id="ARBA00022741"/>
    </source>
</evidence>
<feature type="binding site" evidence="8">
    <location>
        <position position="105"/>
    </location>
    <ligand>
        <name>GTP</name>
        <dbReference type="ChEBI" id="CHEBI:37565"/>
    </ligand>
</feature>
<keyword evidence="11" id="KW-1185">Reference proteome</keyword>
<evidence type="ECO:0000256" key="8">
    <source>
        <dbReference type="HAMAP-Rule" id="MF_00316"/>
    </source>
</evidence>
<organism evidence="10 11">
    <name type="scientific">Shinella kummerowiae</name>
    <dbReference type="NCBI Taxonomy" id="417745"/>
    <lineage>
        <taxon>Bacteria</taxon>
        <taxon>Pseudomonadati</taxon>
        <taxon>Pseudomonadota</taxon>
        <taxon>Alphaproteobacteria</taxon>
        <taxon>Hyphomicrobiales</taxon>
        <taxon>Rhizobiaceae</taxon>
        <taxon>Shinella</taxon>
    </lineage>
</organism>
<keyword evidence="4 8" id="KW-0547">Nucleotide-binding</keyword>
<dbReference type="InterPro" id="IPR029044">
    <property type="entry name" value="Nucleotide-diphossugar_trans"/>
</dbReference>
<keyword evidence="3 8" id="KW-0479">Metal-binding</keyword>
<gene>
    <name evidence="8 10" type="primary">mobA</name>
    <name evidence="10" type="ORF">GR138_00505</name>
</gene>
<dbReference type="PANTHER" id="PTHR19136:SF81">
    <property type="entry name" value="MOLYBDENUM COFACTOR GUANYLYLTRANSFERASE"/>
    <property type="match status" value="1"/>
</dbReference>
<dbReference type="AlphaFoldDB" id="A0A6N8S7X7"/>
<dbReference type="HAMAP" id="MF_00316">
    <property type="entry name" value="MobA"/>
    <property type="match status" value="1"/>
</dbReference>
<proteinExistence type="inferred from homology"/>
<dbReference type="GO" id="GO:0005525">
    <property type="term" value="F:GTP binding"/>
    <property type="evidence" value="ECO:0007669"/>
    <property type="project" value="UniProtKB-UniRule"/>
</dbReference>
<dbReference type="PANTHER" id="PTHR19136">
    <property type="entry name" value="MOLYBDENUM COFACTOR GUANYLYLTRANSFERASE"/>
    <property type="match status" value="1"/>
</dbReference>
<evidence type="ECO:0000259" key="9">
    <source>
        <dbReference type="Pfam" id="PF12804"/>
    </source>
</evidence>
<evidence type="ECO:0000313" key="11">
    <source>
        <dbReference type="Proteomes" id="UP000435802"/>
    </source>
</evidence>
<evidence type="ECO:0000256" key="1">
    <source>
        <dbReference type="ARBA" id="ARBA00022490"/>
    </source>
</evidence>
<dbReference type="GO" id="GO:0005737">
    <property type="term" value="C:cytoplasm"/>
    <property type="evidence" value="ECO:0007669"/>
    <property type="project" value="UniProtKB-SubCell"/>
</dbReference>
<dbReference type="InterPro" id="IPR025877">
    <property type="entry name" value="MobA-like_NTP_Trfase"/>
</dbReference>
<evidence type="ECO:0000313" key="10">
    <source>
        <dbReference type="EMBL" id="MXN43648.1"/>
    </source>
</evidence>
<dbReference type="EMBL" id="WUMK01000001">
    <property type="protein sequence ID" value="MXN43648.1"/>
    <property type="molecule type" value="Genomic_DNA"/>
</dbReference>
<comment type="catalytic activity">
    <reaction evidence="8">
        <text>Mo-molybdopterin + GTP + H(+) = Mo-molybdopterin guanine dinucleotide + diphosphate</text>
        <dbReference type="Rhea" id="RHEA:34243"/>
        <dbReference type="ChEBI" id="CHEBI:15378"/>
        <dbReference type="ChEBI" id="CHEBI:33019"/>
        <dbReference type="ChEBI" id="CHEBI:37565"/>
        <dbReference type="ChEBI" id="CHEBI:71302"/>
        <dbReference type="ChEBI" id="CHEBI:71310"/>
        <dbReference type="EC" id="2.7.7.77"/>
    </reaction>
</comment>
<dbReference type="NCBIfam" id="TIGR02665">
    <property type="entry name" value="molyb_mobA"/>
    <property type="match status" value="1"/>
</dbReference>
<sequence length="211" mass="22813">MALAHAIPGVILAGGLSSRMGQDKSRIRLGGTALIDRAARRLRPQVSAVAVNANGPVLFERGEELPVFADLDAARAGPLGGVLAALDYARRDHPHASHIATVPTDSPFFPTDLVARFSRVIDAPDRIAVARSASGLHPVFALWPVALAADLADWLAGGGALRVRSYLERHQAREVTFPLIETARGDFDPFFNINTPDDLDEAENWLWVLER</sequence>
<evidence type="ECO:0000256" key="5">
    <source>
        <dbReference type="ARBA" id="ARBA00022842"/>
    </source>
</evidence>
<dbReference type="GO" id="GO:0046872">
    <property type="term" value="F:metal ion binding"/>
    <property type="evidence" value="ECO:0007669"/>
    <property type="project" value="UniProtKB-KW"/>
</dbReference>
<comment type="domain">
    <text evidence="8">The N-terminal domain determines nucleotide recognition and specific binding, while the C-terminal domain determines the specific binding to the target protein.</text>
</comment>
<comment type="similarity">
    <text evidence="8">Belongs to the MobA family.</text>
</comment>
<feature type="binding site" evidence="8">
    <location>
        <begin position="12"/>
        <end position="14"/>
    </location>
    <ligand>
        <name>GTP</name>
        <dbReference type="ChEBI" id="CHEBI:37565"/>
    </ligand>
</feature>
<keyword evidence="5 8" id="KW-0460">Magnesium</keyword>
<comment type="function">
    <text evidence="8">Transfers a GMP moiety from GTP to Mo-molybdopterin (Mo-MPT) cofactor (Moco or molybdenum cofactor) to form Mo-molybdopterin guanine dinucleotide (Mo-MGD) cofactor.</text>
</comment>
<dbReference type="SUPFAM" id="SSF53448">
    <property type="entry name" value="Nucleotide-diphospho-sugar transferases"/>
    <property type="match status" value="1"/>
</dbReference>
<name>A0A6N8S7X7_9HYPH</name>
<dbReference type="CDD" id="cd02503">
    <property type="entry name" value="MobA"/>
    <property type="match status" value="1"/>
</dbReference>
<dbReference type="GO" id="GO:1902758">
    <property type="term" value="P:bis(molybdopterin guanine dinucleotide)molybdenum biosynthetic process"/>
    <property type="evidence" value="ECO:0007669"/>
    <property type="project" value="TreeGrafter"/>
</dbReference>
<evidence type="ECO:0000256" key="3">
    <source>
        <dbReference type="ARBA" id="ARBA00022723"/>
    </source>
</evidence>
<keyword evidence="2 8" id="KW-0808">Transferase</keyword>
<comment type="subcellular location">
    <subcellularLocation>
        <location evidence="8">Cytoplasm</location>
    </subcellularLocation>
</comment>
<dbReference type="EC" id="2.7.7.77" evidence="8"/>
<protein>
    <recommendedName>
        <fullName evidence="8">Molybdenum cofactor guanylyltransferase</fullName>
        <shortName evidence="8">MoCo guanylyltransferase</shortName>
        <ecNumber evidence="8">2.7.7.77</ecNumber>
    </recommendedName>
    <alternativeName>
        <fullName evidence="8">GTP:molybdopterin guanylyltransferase</fullName>
    </alternativeName>
    <alternativeName>
        <fullName evidence="8">Mo-MPT guanylyltransferase</fullName>
    </alternativeName>
    <alternativeName>
        <fullName evidence="8">Molybdopterin guanylyltransferase</fullName>
    </alternativeName>
    <alternativeName>
        <fullName evidence="8">Molybdopterin-guanine dinucleotide synthase</fullName>
        <shortName evidence="8">MGD synthase</shortName>
    </alternativeName>
</protein>
<evidence type="ECO:0000256" key="6">
    <source>
        <dbReference type="ARBA" id="ARBA00023134"/>
    </source>
</evidence>
<feature type="binding site" evidence="8">
    <location>
        <position position="52"/>
    </location>
    <ligand>
        <name>GTP</name>
        <dbReference type="ChEBI" id="CHEBI:37565"/>
    </ligand>
</feature>
<dbReference type="RefSeq" id="WP_202402459.1">
    <property type="nucleotide sequence ID" value="NZ_WUMK01000001.1"/>
</dbReference>
<accession>A0A6N8S7X7</accession>
<evidence type="ECO:0000256" key="2">
    <source>
        <dbReference type="ARBA" id="ARBA00022679"/>
    </source>
</evidence>
<comment type="subunit">
    <text evidence="8">Monomer.</text>
</comment>
<comment type="caution">
    <text evidence="10">The sequence shown here is derived from an EMBL/GenBank/DDBJ whole genome shotgun (WGS) entry which is preliminary data.</text>
</comment>
<keyword evidence="7 8" id="KW-0501">Molybdenum cofactor biosynthesis</keyword>
<dbReference type="InterPro" id="IPR013482">
    <property type="entry name" value="Molybde_CF_guanTrfase"/>
</dbReference>
<dbReference type="Proteomes" id="UP000435802">
    <property type="component" value="Unassembled WGS sequence"/>
</dbReference>
<dbReference type="Pfam" id="PF12804">
    <property type="entry name" value="NTP_transf_3"/>
    <property type="match status" value="1"/>
</dbReference>
<feature type="binding site" evidence="8">
    <location>
        <position position="105"/>
    </location>
    <ligand>
        <name>Mg(2+)</name>
        <dbReference type="ChEBI" id="CHEBI:18420"/>
    </ligand>
</feature>